<dbReference type="Gene3D" id="3.40.1190.20">
    <property type="match status" value="1"/>
</dbReference>
<dbReference type="HAMAP" id="MF_01965">
    <property type="entry name" value="NADHX_dehydratase"/>
    <property type="match status" value="1"/>
</dbReference>
<feature type="binding site" evidence="17">
    <location>
        <position position="491"/>
    </location>
    <ligand>
        <name>AMP</name>
        <dbReference type="ChEBI" id="CHEBI:456215"/>
    </ligand>
</feature>
<dbReference type="RefSeq" id="WP_121483764.1">
    <property type="nucleotide sequence ID" value="NZ_QQXL01000001.1"/>
</dbReference>
<evidence type="ECO:0000256" key="7">
    <source>
        <dbReference type="ARBA" id="ARBA00022840"/>
    </source>
</evidence>
<evidence type="ECO:0000256" key="9">
    <source>
        <dbReference type="ARBA" id="ARBA00022958"/>
    </source>
</evidence>
<keyword evidence="6 17" id="KW-0547">Nucleotide-binding</keyword>
<dbReference type="GO" id="GO:0046496">
    <property type="term" value="P:nicotinamide nucleotide metabolic process"/>
    <property type="evidence" value="ECO:0007669"/>
    <property type="project" value="UniProtKB-UniRule"/>
</dbReference>
<dbReference type="PIRSF" id="PIRSF017184">
    <property type="entry name" value="Nnr"/>
    <property type="match status" value="1"/>
</dbReference>
<organism evidence="21 22">
    <name type="scientific">Galactobacter caseinivorans</name>
    <dbReference type="NCBI Taxonomy" id="2676123"/>
    <lineage>
        <taxon>Bacteria</taxon>
        <taxon>Bacillati</taxon>
        <taxon>Actinomycetota</taxon>
        <taxon>Actinomycetes</taxon>
        <taxon>Micrococcales</taxon>
        <taxon>Micrococcaceae</taxon>
        <taxon>Galactobacter</taxon>
    </lineage>
</organism>
<dbReference type="EMBL" id="QQXL01000001">
    <property type="protein sequence ID" value="RKW71501.1"/>
    <property type="molecule type" value="Genomic_DNA"/>
</dbReference>
<evidence type="ECO:0000259" key="20">
    <source>
        <dbReference type="PROSITE" id="PS51385"/>
    </source>
</evidence>
<comment type="cofactor">
    <cofactor evidence="18">
        <name>K(+)</name>
        <dbReference type="ChEBI" id="CHEBI:29103"/>
    </cofactor>
    <text evidence="18">Binds 1 potassium ion per subunit.</text>
</comment>
<protein>
    <recommendedName>
        <fullName evidence="17">ADP-dependent (S)-NAD(P)H-hydrate dehydratase</fullName>
        <ecNumber evidence="17">4.2.1.136</ecNumber>
    </recommendedName>
    <alternativeName>
        <fullName evidence="17">ADP-dependent NAD(P)HX dehydratase</fullName>
    </alternativeName>
</protein>
<evidence type="ECO:0000256" key="10">
    <source>
        <dbReference type="ARBA" id="ARBA00023027"/>
    </source>
</evidence>
<evidence type="ECO:0000256" key="18">
    <source>
        <dbReference type="PIRNR" id="PIRNR017184"/>
    </source>
</evidence>
<dbReference type="GO" id="GO:0110051">
    <property type="term" value="P:metabolite repair"/>
    <property type="evidence" value="ECO:0007669"/>
    <property type="project" value="TreeGrafter"/>
</dbReference>
<dbReference type="PROSITE" id="PS01050">
    <property type="entry name" value="YJEF_C_2"/>
    <property type="match status" value="1"/>
</dbReference>
<name>A0A496PLT4_9MICC</name>
<dbReference type="PANTHER" id="PTHR12592">
    <property type="entry name" value="ATP-DEPENDENT (S)-NAD(P)H-HYDRATE DEHYDRATASE FAMILY MEMBER"/>
    <property type="match status" value="1"/>
</dbReference>
<sequence>MTGVWPGSRLRAAEAAAIDAACAAGDPDRYMRVAAQGIATLVLRHLGRGGAQVRRSAVPVIAAPLPQRSQVTALAGSGVAGARIVALVGPGNNGGDGLYALAALARRGAACTAILLAERHHGRGAQALRLAGGRVRMAGTAGAERALAAASVVLDAALGTGARTAGSARGRVMAWPQLPDAAWRIACDLPSGLDAEGEEPGAGGACAGTEVQPVESQPVEPPWVDTTVALGAPSLGLVLGRGRELCGEVHVVPVPGLLDPTLLGEPAVQLLSPNEALDSMLSPRAGDHKYSRGVLGLVAGSPAYPGAAILCAKAALETGVGMLSAFTRGTARLQFGAAVPEAVVSSRDQAPDGPAASRVNAWVLGPGLGESEQDLDAARRVLASGTPAVVDASALAVVQLPALAPVPVESPAPSRPWILTPHAGELRALSERLGLDLPDPARWPLASVKQAARALRCVVLLKGSCTLVATPQGQVFAAASAGPGLAVAGSGDTLAGILGAVLTTHVTRSGAATPQELARWAAAAAVVHGLAGAAAPGPAEGLSAGIRSVLQTR</sequence>
<keyword evidence="13" id="KW-0511">Multifunctional enzyme</keyword>
<comment type="function">
    <text evidence="17">Catalyzes the dehydration of the S-form of NAD(P)HX at the expense of ADP, which is converted to AMP. Together with NAD(P)HX epimerase, which catalyzes the epimerization of the S- and R-forms, the enzyme allows the repair of both epimers of NAD(P)HX, a damaged form of NAD(P)H that is a result of enzymatic or heat-dependent hydration.</text>
</comment>
<feature type="binding site" evidence="17">
    <location>
        <position position="492"/>
    </location>
    <ligand>
        <name>(6S)-NADPHX</name>
        <dbReference type="ChEBI" id="CHEBI:64076"/>
    </ligand>
</feature>
<dbReference type="SUPFAM" id="SSF64153">
    <property type="entry name" value="YjeF N-terminal domain-like"/>
    <property type="match status" value="1"/>
</dbReference>
<evidence type="ECO:0000256" key="6">
    <source>
        <dbReference type="ARBA" id="ARBA00022741"/>
    </source>
</evidence>
<dbReference type="GO" id="GO:0052855">
    <property type="term" value="F:ADP-dependent NAD(P)H-hydrate dehydratase activity"/>
    <property type="evidence" value="ECO:0007669"/>
    <property type="project" value="UniProtKB-UniRule"/>
</dbReference>
<comment type="similarity">
    <text evidence="17">Belongs to the NnrD/CARKD family.</text>
</comment>
<evidence type="ECO:0000256" key="14">
    <source>
        <dbReference type="ARBA" id="ARBA00025153"/>
    </source>
</evidence>
<proteinExistence type="inferred from homology"/>
<feature type="binding site" evidence="17">
    <location>
        <begin position="462"/>
        <end position="466"/>
    </location>
    <ligand>
        <name>AMP</name>
        <dbReference type="ChEBI" id="CHEBI:456215"/>
    </ligand>
</feature>
<dbReference type="InterPro" id="IPR017953">
    <property type="entry name" value="Carbohydrate_kinase_pred_CS"/>
</dbReference>
<feature type="binding site" evidence="17">
    <location>
        <position position="367"/>
    </location>
    <ligand>
        <name>(6S)-NADPHX</name>
        <dbReference type="ChEBI" id="CHEBI:64076"/>
    </ligand>
</feature>
<evidence type="ECO:0000256" key="1">
    <source>
        <dbReference type="ARBA" id="ARBA00000013"/>
    </source>
</evidence>
<dbReference type="InterPro" id="IPR029056">
    <property type="entry name" value="Ribokinase-like"/>
</dbReference>
<dbReference type="CDD" id="cd01171">
    <property type="entry name" value="YXKO-related"/>
    <property type="match status" value="1"/>
</dbReference>
<dbReference type="PROSITE" id="PS51385">
    <property type="entry name" value="YJEF_N"/>
    <property type="match status" value="1"/>
</dbReference>
<reference evidence="21 22" key="1">
    <citation type="submission" date="2018-07" db="EMBL/GenBank/DDBJ databases">
        <title>Arthrobacter sp. nov., isolated from raw cow's milk with high bacterial count.</title>
        <authorList>
            <person name="Hahne J."/>
            <person name="Isele D."/>
            <person name="Lipski A."/>
        </authorList>
    </citation>
    <scope>NUCLEOTIDE SEQUENCE [LARGE SCALE GENOMIC DNA]</scope>
    <source>
        <strain evidence="21 22">JZ R-183</strain>
    </source>
</reference>
<keyword evidence="9 18" id="KW-0630">Potassium</keyword>
<accession>A0A496PLT4</accession>
<dbReference type="Proteomes" id="UP000273119">
    <property type="component" value="Unassembled WGS sequence"/>
</dbReference>
<comment type="similarity">
    <text evidence="4 18">In the C-terminal section; belongs to the NnrD/CARKD family.</text>
</comment>
<keyword evidence="7 17" id="KW-0067">ATP-binding</keyword>
<dbReference type="InterPro" id="IPR004443">
    <property type="entry name" value="YjeF_N_dom"/>
</dbReference>
<evidence type="ECO:0000256" key="17">
    <source>
        <dbReference type="HAMAP-Rule" id="MF_01965"/>
    </source>
</evidence>
<keyword evidence="8 17" id="KW-0521">NADP</keyword>
<feature type="binding site" evidence="17">
    <location>
        <position position="307"/>
    </location>
    <ligand>
        <name>(6S)-NADPHX</name>
        <dbReference type="ChEBI" id="CHEBI:64076"/>
    </ligand>
</feature>
<evidence type="ECO:0000256" key="11">
    <source>
        <dbReference type="ARBA" id="ARBA00023235"/>
    </source>
</evidence>
<dbReference type="EC" id="4.2.1.136" evidence="17"/>
<comment type="caution">
    <text evidence="21">The sequence shown here is derived from an EMBL/GenBank/DDBJ whole genome shotgun (WGS) entry which is preliminary data.</text>
</comment>
<evidence type="ECO:0000256" key="8">
    <source>
        <dbReference type="ARBA" id="ARBA00022857"/>
    </source>
</evidence>
<dbReference type="GO" id="GO:0046872">
    <property type="term" value="F:metal ion binding"/>
    <property type="evidence" value="ECO:0007669"/>
    <property type="project" value="UniProtKB-UniRule"/>
</dbReference>
<evidence type="ECO:0000256" key="16">
    <source>
        <dbReference type="ARBA" id="ARBA00049209"/>
    </source>
</evidence>
<comment type="function">
    <text evidence="14 18">Bifunctional enzyme that catalyzes the epimerization of the S- and R-forms of NAD(P)HX and the dehydration of the S-form of NAD(P)HX at the expense of ADP, which is converted to AMP. This allows the repair of both epimers of NAD(P)HX, a damaged form of NAD(P)H that is a result of enzymatic or heat-dependent hydration.</text>
</comment>
<dbReference type="Gene3D" id="3.40.50.10260">
    <property type="entry name" value="YjeF N-terminal domain"/>
    <property type="match status" value="1"/>
</dbReference>
<dbReference type="Pfam" id="PF01256">
    <property type="entry name" value="Carb_kinase"/>
    <property type="match status" value="1"/>
</dbReference>
<dbReference type="InterPro" id="IPR030677">
    <property type="entry name" value="Nnr"/>
</dbReference>
<dbReference type="PROSITE" id="PS51383">
    <property type="entry name" value="YJEF_C_3"/>
    <property type="match status" value="1"/>
</dbReference>
<evidence type="ECO:0000256" key="5">
    <source>
        <dbReference type="ARBA" id="ARBA00022723"/>
    </source>
</evidence>
<evidence type="ECO:0000313" key="21">
    <source>
        <dbReference type="EMBL" id="RKW71501.1"/>
    </source>
</evidence>
<evidence type="ECO:0000256" key="15">
    <source>
        <dbReference type="ARBA" id="ARBA00048238"/>
    </source>
</evidence>
<comment type="catalytic activity">
    <reaction evidence="1 18">
        <text>(6R)-NADHX = (6S)-NADHX</text>
        <dbReference type="Rhea" id="RHEA:32215"/>
        <dbReference type="ChEBI" id="CHEBI:64074"/>
        <dbReference type="ChEBI" id="CHEBI:64075"/>
        <dbReference type="EC" id="5.1.99.6"/>
    </reaction>
</comment>
<keyword evidence="12 17" id="KW-0456">Lyase</keyword>
<keyword evidence="10 17" id="KW-0520">NAD</keyword>
<comment type="catalytic activity">
    <reaction evidence="16 17 18">
        <text>(6S)-NADPHX + ADP = AMP + phosphate + NADPH + H(+)</text>
        <dbReference type="Rhea" id="RHEA:32235"/>
        <dbReference type="ChEBI" id="CHEBI:15378"/>
        <dbReference type="ChEBI" id="CHEBI:43474"/>
        <dbReference type="ChEBI" id="CHEBI:57783"/>
        <dbReference type="ChEBI" id="CHEBI:64076"/>
        <dbReference type="ChEBI" id="CHEBI:456215"/>
        <dbReference type="ChEBI" id="CHEBI:456216"/>
        <dbReference type="EC" id="4.2.1.136"/>
    </reaction>
</comment>
<dbReference type="PANTHER" id="PTHR12592:SF0">
    <property type="entry name" value="ATP-DEPENDENT (S)-NAD(P)H-HYDRATE DEHYDRATASE"/>
    <property type="match status" value="1"/>
</dbReference>
<feature type="domain" description="YjeF N-terminal" evidence="20">
    <location>
        <begin position="10"/>
        <end position="262"/>
    </location>
</feature>
<dbReference type="AlphaFoldDB" id="A0A496PLT4"/>
<evidence type="ECO:0000256" key="3">
    <source>
        <dbReference type="ARBA" id="ARBA00006001"/>
    </source>
</evidence>
<keyword evidence="11 18" id="KW-0413">Isomerase</keyword>
<comment type="similarity">
    <text evidence="3 18">In the N-terminal section; belongs to the NnrE/AIBP family.</text>
</comment>
<comment type="subunit">
    <text evidence="17">Homotetramer.</text>
</comment>
<dbReference type="InterPro" id="IPR000631">
    <property type="entry name" value="CARKD"/>
</dbReference>
<evidence type="ECO:0000256" key="12">
    <source>
        <dbReference type="ARBA" id="ARBA00023239"/>
    </source>
</evidence>
<keyword evidence="22" id="KW-1185">Reference proteome</keyword>
<feature type="binding site" evidence="17">
    <location>
        <position position="422"/>
    </location>
    <ligand>
        <name>(6S)-NADPHX</name>
        <dbReference type="ChEBI" id="CHEBI:64076"/>
    </ligand>
</feature>
<gene>
    <name evidence="17" type="primary">nnrD</name>
    <name evidence="21" type="ORF">DWQ67_01240</name>
</gene>
<dbReference type="NCBIfam" id="TIGR00196">
    <property type="entry name" value="yjeF_cterm"/>
    <property type="match status" value="1"/>
</dbReference>
<keyword evidence="5 18" id="KW-0479">Metal-binding</keyword>
<evidence type="ECO:0000313" key="22">
    <source>
        <dbReference type="Proteomes" id="UP000273119"/>
    </source>
</evidence>
<evidence type="ECO:0000256" key="4">
    <source>
        <dbReference type="ARBA" id="ARBA00009524"/>
    </source>
</evidence>
<comment type="catalytic activity">
    <reaction evidence="2 18">
        <text>(6R)-NADPHX = (6S)-NADPHX</text>
        <dbReference type="Rhea" id="RHEA:32227"/>
        <dbReference type="ChEBI" id="CHEBI:64076"/>
        <dbReference type="ChEBI" id="CHEBI:64077"/>
        <dbReference type="EC" id="5.1.99.6"/>
    </reaction>
</comment>
<evidence type="ECO:0000259" key="19">
    <source>
        <dbReference type="PROSITE" id="PS51383"/>
    </source>
</evidence>
<dbReference type="GO" id="GO:0005524">
    <property type="term" value="F:ATP binding"/>
    <property type="evidence" value="ECO:0007669"/>
    <property type="project" value="UniProtKB-UniRule"/>
</dbReference>
<comment type="catalytic activity">
    <reaction evidence="15 17 18">
        <text>(6S)-NADHX + ADP = AMP + phosphate + NADH + H(+)</text>
        <dbReference type="Rhea" id="RHEA:32223"/>
        <dbReference type="ChEBI" id="CHEBI:15378"/>
        <dbReference type="ChEBI" id="CHEBI:43474"/>
        <dbReference type="ChEBI" id="CHEBI:57945"/>
        <dbReference type="ChEBI" id="CHEBI:64074"/>
        <dbReference type="ChEBI" id="CHEBI:456215"/>
        <dbReference type="ChEBI" id="CHEBI:456216"/>
        <dbReference type="EC" id="4.2.1.136"/>
    </reaction>
</comment>
<evidence type="ECO:0000256" key="2">
    <source>
        <dbReference type="ARBA" id="ARBA00000909"/>
    </source>
</evidence>
<feature type="domain" description="YjeF C-terminal" evidence="19">
    <location>
        <begin position="272"/>
        <end position="553"/>
    </location>
</feature>
<dbReference type="InterPro" id="IPR036652">
    <property type="entry name" value="YjeF_N_dom_sf"/>
</dbReference>
<dbReference type="SUPFAM" id="SSF53613">
    <property type="entry name" value="Ribokinase-like"/>
    <property type="match status" value="1"/>
</dbReference>
<comment type="cofactor">
    <cofactor evidence="17">
        <name>Mg(2+)</name>
        <dbReference type="ChEBI" id="CHEBI:18420"/>
    </cofactor>
</comment>
<dbReference type="GO" id="GO:0052856">
    <property type="term" value="F:NAD(P)HX epimerase activity"/>
    <property type="evidence" value="ECO:0007669"/>
    <property type="project" value="UniProtKB-EC"/>
</dbReference>
<dbReference type="Pfam" id="PF03853">
    <property type="entry name" value="YjeF_N"/>
    <property type="match status" value="1"/>
</dbReference>
<evidence type="ECO:0000256" key="13">
    <source>
        <dbReference type="ARBA" id="ARBA00023268"/>
    </source>
</evidence>